<keyword evidence="1" id="KW-0812">Transmembrane</keyword>
<dbReference type="Proteomes" id="UP001333710">
    <property type="component" value="Chromosome"/>
</dbReference>
<sequence length="74" mass="8258">MELIILRILMTAALILATIYGIKKFCGVGILDDFPEDLKGIRWFLAQTNIFFAIVVGSITTDLVIMPIIQKLFG</sequence>
<protein>
    <submittedName>
        <fullName evidence="2">Uncharacterized protein</fullName>
    </submittedName>
</protein>
<reference evidence="2" key="1">
    <citation type="submission" date="2023-01" db="EMBL/GenBank/DDBJ databases">
        <title>Complete genome sequence of Planctobacterium marinum strain Dej080120_11.</title>
        <authorList>
            <person name="Ueki S."/>
            <person name="Maruyama F."/>
        </authorList>
    </citation>
    <scope>NUCLEOTIDE SEQUENCE</scope>
    <source>
        <strain evidence="2">Dej080120_11</strain>
    </source>
</reference>
<evidence type="ECO:0000313" key="3">
    <source>
        <dbReference type="Proteomes" id="UP001333710"/>
    </source>
</evidence>
<keyword evidence="3" id="KW-1185">Reference proteome</keyword>
<organism evidence="2 3">
    <name type="scientific">Planctobacterium marinum</name>
    <dbReference type="NCBI Taxonomy" id="1631968"/>
    <lineage>
        <taxon>Bacteria</taxon>
        <taxon>Pseudomonadati</taxon>
        <taxon>Pseudomonadota</taxon>
        <taxon>Gammaproteobacteria</taxon>
        <taxon>Alteromonadales</taxon>
        <taxon>Alteromonadaceae</taxon>
        <taxon>Planctobacterium</taxon>
    </lineage>
</organism>
<gene>
    <name evidence="2" type="ORF">MACH26_35150</name>
</gene>
<feature type="transmembrane region" description="Helical" evidence="1">
    <location>
        <begin position="45"/>
        <end position="69"/>
    </location>
</feature>
<keyword evidence="1" id="KW-1133">Transmembrane helix</keyword>
<proteinExistence type="predicted"/>
<dbReference type="RefSeq" id="WP_338294089.1">
    <property type="nucleotide sequence ID" value="NZ_AP027272.1"/>
</dbReference>
<keyword evidence="1" id="KW-0472">Membrane</keyword>
<accession>A0AA48HU32</accession>
<dbReference type="EMBL" id="AP027272">
    <property type="protein sequence ID" value="BDX07994.1"/>
    <property type="molecule type" value="Genomic_DNA"/>
</dbReference>
<evidence type="ECO:0000313" key="2">
    <source>
        <dbReference type="EMBL" id="BDX07994.1"/>
    </source>
</evidence>
<name>A0AA48HU32_9ALTE</name>
<dbReference type="KEGG" id="pmaw:MACH26_35150"/>
<dbReference type="AlphaFoldDB" id="A0AA48HU32"/>
<evidence type="ECO:0000256" key="1">
    <source>
        <dbReference type="SAM" id="Phobius"/>
    </source>
</evidence>